<reference evidence="1 2" key="1">
    <citation type="submission" date="2024-01" db="EMBL/GenBank/DDBJ databases">
        <title>The complete chloroplast genome sequence of Lithospermum erythrorhizon: insights into the phylogenetic relationship among Boraginaceae species and the maternal lineages of purple gromwells.</title>
        <authorList>
            <person name="Okada T."/>
            <person name="Watanabe K."/>
        </authorList>
    </citation>
    <scope>NUCLEOTIDE SEQUENCE [LARGE SCALE GENOMIC DNA]</scope>
</reference>
<accession>A0AAV3RK05</accession>
<dbReference type="Proteomes" id="UP001454036">
    <property type="component" value="Unassembled WGS sequence"/>
</dbReference>
<dbReference type="AlphaFoldDB" id="A0AAV3RK05"/>
<proteinExistence type="predicted"/>
<name>A0AAV3RK05_LITER</name>
<organism evidence="1 2">
    <name type="scientific">Lithospermum erythrorhizon</name>
    <name type="common">Purple gromwell</name>
    <name type="synonym">Lithospermum officinale var. erythrorhizon</name>
    <dbReference type="NCBI Taxonomy" id="34254"/>
    <lineage>
        <taxon>Eukaryota</taxon>
        <taxon>Viridiplantae</taxon>
        <taxon>Streptophyta</taxon>
        <taxon>Embryophyta</taxon>
        <taxon>Tracheophyta</taxon>
        <taxon>Spermatophyta</taxon>
        <taxon>Magnoliopsida</taxon>
        <taxon>eudicotyledons</taxon>
        <taxon>Gunneridae</taxon>
        <taxon>Pentapetalae</taxon>
        <taxon>asterids</taxon>
        <taxon>lamiids</taxon>
        <taxon>Boraginales</taxon>
        <taxon>Boraginaceae</taxon>
        <taxon>Boraginoideae</taxon>
        <taxon>Lithospermeae</taxon>
        <taxon>Lithospermum</taxon>
    </lineage>
</organism>
<sequence>MNHDYKNNKAETENKEIQFTRCCDCVGRVPRIVVVGSGGEKRKAEEAGWSCTAVVEGDGGGERIQRQ</sequence>
<evidence type="ECO:0000313" key="2">
    <source>
        <dbReference type="Proteomes" id="UP001454036"/>
    </source>
</evidence>
<evidence type="ECO:0000313" key="1">
    <source>
        <dbReference type="EMBL" id="GAA0176111.1"/>
    </source>
</evidence>
<keyword evidence="2" id="KW-1185">Reference proteome</keyword>
<protein>
    <submittedName>
        <fullName evidence="1">Uncharacterized protein</fullName>
    </submittedName>
</protein>
<dbReference type="EMBL" id="BAABME010027781">
    <property type="protein sequence ID" value="GAA0176111.1"/>
    <property type="molecule type" value="Genomic_DNA"/>
</dbReference>
<comment type="caution">
    <text evidence="1">The sequence shown here is derived from an EMBL/GenBank/DDBJ whole genome shotgun (WGS) entry which is preliminary data.</text>
</comment>
<gene>
    <name evidence="1" type="ORF">LIER_42023</name>
</gene>